<dbReference type="AlphaFoldDB" id="A0A1I0WG00"/>
<keyword evidence="3" id="KW-1185">Reference proteome</keyword>
<feature type="compositionally biased region" description="Low complexity" evidence="1">
    <location>
        <begin position="133"/>
        <end position="150"/>
    </location>
</feature>
<evidence type="ECO:0000313" key="2">
    <source>
        <dbReference type="EMBL" id="SFA87571.1"/>
    </source>
</evidence>
<protein>
    <submittedName>
        <fullName evidence="2">Uncharacterized protein</fullName>
    </submittedName>
</protein>
<evidence type="ECO:0000256" key="1">
    <source>
        <dbReference type="SAM" id="MobiDB-lite"/>
    </source>
</evidence>
<sequence length="150" mass="15092">MISSILPVSQQQSGNSKASAETTTEETSDTQTSSGSSENSSSSSAGAAAQPVKTTTAAEAEVARPVEPLASVQSAVESRMEATEESDVSEDAARAKALDMQKQLQLESLIETVSGPAAASAKLVQTADTSPVSNGELGSSSEGASLDKVA</sequence>
<accession>A0A1I0WG00</accession>
<feature type="region of interest" description="Disordered" evidence="1">
    <location>
        <begin position="120"/>
        <end position="150"/>
    </location>
</feature>
<reference evidence="2 3" key="1">
    <citation type="submission" date="2016-10" db="EMBL/GenBank/DDBJ databases">
        <authorList>
            <person name="de Groot N.N."/>
        </authorList>
    </citation>
    <scope>NUCLEOTIDE SEQUENCE [LARGE SCALE GENOMIC DNA]</scope>
    <source>
        <strain evidence="2 3">DSM 29316</strain>
    </source>
</reference>
<name>A0A1I0WG00_9RHOB</name>
<evidence type="ECO:0000313" key="3">
    <source>
        <dbReference type="Proteomes" id="UP000198796"/>
    </source>
</evidence>
<dbReference type="EMBL" id="FOJU01000002">
    <property type="protein sequence ID" value="SFA87571.1"/>
    <property type="molecule type" value="Genomic_DNA"/>
</dbReference>
<feature type="region of interest" description="Disordered" evidence="1">
    <location>
        <begin position="1"/>
        <end position="96"/>
    </location>
</feature>
<proteinExistence type="predicted"/>
<dbReference type="RefSeq" id="WP_092062237.1">
    <property type="nucleotide sequence ID" value="NZ_FOJU01000002.1"/>
</dbReference>
<gene>
    <name evidence="2" type="ORF">SAMN05421688_1391</name>
</gene>
<organism evidence="2 3">
    <name type="scientific">Poseidonocella pacifica</name>
    <dbReference type="NCBI Taxonomy" id="871651"/>
    <lineage>
        <taxon>Bacteria</taxon>
        <taxon>Pseudomonadati</taxon>
        <taxon>Pseudomonadota</taxon>
        <taxon>Alphaproteobacteria</taxon>
        <taxon>Rhodobacterales</taxon>
        <taxon>Roseobacteraceae</taxon>
        <taxon>Poseidonocella</taxon>
    </lineage>
</organism>
<feature type="compositionally biased region" description="Low complexity" evidence="1">
    <location>
        <begin position="29"/>
        <end position="70"/>
    </location>
</feature>
<dbReference type="Proteomes" id="UP000198796">
    <property type="component" value="Unassembled WGS sequence"/>
</dbReference>
<feature type="compositionally biased region" description="Polar residues" evidence="1">
    <location>
        <begin position="1"/>
        <end position="15"/>
    </location>
</feature>